<keyword evidence="2" id="KW-1185">Reference proteome</keyword>
<comment type="caution">
    <text evidence="1">The sequence shown here is derived from an EMBL/GenBank/DDBJ whole genome shotgun (WGS) entry which is preliminary data.</text>
</comment>
<dbReference type="OrthoDB" id="662471at2"/>
<gene>
    <name evidence="1" type="ORF">BXY80_2253</name>
</gene>
<reference evidence="1 2" key="1">
    <citation type="submission" date="2018-09" db="EMBL/GenBank/DDBJ databases">
        <title>Genomic Encyclopedia of Archaeal and Bacterial Type Strains, Phase II (KMG-II): from individual species to whole genera.</title>
        <authorList>
            <person name="Goeker M."/>
        </authorList>
    </citation>
    <scope>NUCLEOTIDE SEQUENCE [LARGE SCALE GENOMIC DNA]</scope>
    <source>
        <strain evidence="1 2">DSM 26283</strain>
    </source>
</reference>
<dbReference type="Proteomes" id="UP000284892">
    <property type="component" value="Unassembled WGS sequence"/>
</dbReference>
<sequence>MNGIVSLKHIEDYKKVCYYSVCIKDESEFNDSSESLFEAFIREQEKTENEKLNHILAWVKEIGDQYGAKERFFRHEQNQGEAMGLPPNKIGSEPVYTEDGEISPNNLRLYCHRLNDNVVILFSGGLKTADTPQECPNVKPHFKLANKLTVIIDEAFKNKDIFWVDEFNDIDYSDDLTLYL</sequence>
<proteinExistence type="predicted"/>
<dbReference type="RefSeq" id="WP_120201937.1">
    <property type="nucleotide sequence ID" value="NZ_RAQJ01000004.1"/>
</dbReference>
<dbReference type="AlphaFoldDB" id="A0A420DGX2"/>
<organism evidence="1 2">
    <name type="scientific">Ichthyenterobacterium magnum</name>
    <dbReference type="NCBI Taxonomy" id="1230530"/>
    <lineage>
        <taxon>Bacteria</taxon>
        <taxon>Pseudomonadati</taxon>
        <taxon>Bacteroidota</taxon>
        <taxon>Flavobacteriia</taxon>
        <taxon>Flavobacteriales</taxon>
        <taxon>Flavobacteriaceae</taxon>
        <taxon>Ichthyenterobacterium</taxon>
    </lineage>
</organism>
<accession>A0A420DGX2</accession>
<protein>
    <submittedName>
        <fullName evidence="1">Uncharacterized protein</fullName>
    </submittedName>
</protein>
<name>A0A420DGX2_9FLAO</name>
<dbReference type="EMBL" id="RAQJ01000004">
    <property type="protein sequence ID" value="RKE92334.1"/>
    <property type="molecule type" value="Genomic_DNA"/>
</dbReference>
<evidence type="ECO:0000313" key="1">
    <source>
        <dbReference type="EMBL" id="RKE92334.1"/>
    </source>
</evidence>
<evidence type="ECO:0000313" key="2">
    <source>
        <dbReference type="Proteomes" id="UP000284892"/>
    </source>
</evidence>